<evidence type="ECO:0000256" key="1">
    <source>
        <dbReference type="SAM" id="Phobius"/>
    </source>
</evidence>
<dbReference type="RefSeq" id="WP_127951192.1">
    <property type="nucleotide sequence ID" value="NZ_RKLO01000001.1"/>
</dbReference>
<keyword evidence="1" id="KW-0472">Membrane</keyword>
<sequence>MTTTALSQRTSRHTFATVDIAGTAWPLYKLEAIAAGFLVFVLVLAATQVLQTAVLAATGATVVVWWVRRAVLADRKPESASQSS</sequence>
<evidence type="ECO:0000313" key="2">
    <source>
        <dbReference type="EMBL" id="RVW05664.1"/>
    </source>
</evidence>
<organism evidence="2 3">
    <name type="scientific">Rhodococcus xishaensis</name>
    <dbReference type="NCBI Taxonomy" id="2487364"/>
    <lineage>
        <taxon>Bacteria</taxon>
        <taxon>Bacillati</taxon>
        <taxon>Actinomycetota</taxon>
        <taxon>Actinomycetes</taxon>
        <taxon>Mycobacteriales</taxon>
        <taxon>Nocardiaceae</taxon>
        <taxon>Rhodococcus</taxon>
    </lineage>
</organism>
<dbReference type="OrthoDB" id="4483248at2"/>
<dbReference type="Proteomes" id="UP000283479">
    <property type="component" value="Unassembled WGS sequence"/>
</dbReference>
<proteinExistence type="predicted"/>
<keyword evidence="1" id="KW-0812">Transmembrane</keyword>
<evidence type="ECO:0000313" key="3">
    <source>
        <dbReference type="Proteomes" id="UP000283479"/>
    </source>
</evidence>
<keyword evidence="3" id="KW-1185">Reference proteome</keyword>
<comment type="caution">
    <text evidence="2">The sequence shown here is derived from an EMBL/GenBank/DDBJ whole genome shotgun (WGS) entry which is preliminary data.</text>
</comment>
<keyword evidence="1" id="KW-1133">Transmembrane helix</keyword>
<accession>A0A3S3B8N4</accession>
<gene>
    <name evidence="2" type="ORF">EGT50_03740</name>
</gene>
<feature type="transmembrane region" description="Helical" evidence="1">
    <location>
        <begin position="33"/>
        <end position="66"/>
    </location>
</feature>
<name>A0A3S3B8N4_9NOCA</name>
<reference evidence="2 3" key="1">
    <citation type="submission" date="2018-11" db="EMBL/GenBank/DDBJ databases">
        <title>Rhodococcus spongicola sp. nov. and Rhodococcus xishaensis sp. nov. from marine sponges.</title>
        <authorList>
            <person name="Li L."/>
            <person name="Lin H.W."/>
        </authorList>
    </citation>
    <scope>NUCLEOTIDE SEQUENCE [LARGE SCALE GENOMIC DNA]</scope>
    <source>
        <strain evidence="2 3">LHW51113</strain>
    </source>
</reference>
<dbReference type="EMBL" id="RKLO01000001">
    <property type="protein sequence ID" value="RVW05664.1"/>
    <property type="molecule type" value="Genomic_DNA"/>
</dbReference>
<protein>
    <submittedName>
        <fullName evidence="2">Uncharacterized protein</fullName>
    </submittedName>
</protein>
<dbReference type="AlphaFoldDB" id="A0A3S3B8N4"/>